<accession>A0AAV9HME3</accession>
<evidence type="ECO:0000313" key="3">
    <source>
        <dbReference type="Proteomes" id="UP001321749"/>
    </source>
</evidence>
<keyword evidence="2" id="KW-0687">Ribonucleoprotein</keyword>
<comment type="caution">
    <text evidence="2">The sequence shown here is derived from an EMBL/GenBank/DDBJ whole genome shotgun (WGS) entry which is preliminary data.</text>
</comment>
<dbReference type="Gene3D" id="3.40.50.790">
    <property type="match status" value="1"/>
</dbReference>
<dbReference type="SUPFAM" id="SSF56808">
    <property type="entry name" value="Ribosomal protein L1"/>
    <property type="match status" value="1"/>
</dbReference>
<dbReference type="InterPro" id="IPR028364">
    <property type="entry name" value="Ribosomal_uL1/biogenesis"/>
</dbReference>
<feature type="region of interest" description="Disordered" evidence="1">
    <location>
        <begin position="186"/>
        <end position="211"/>
    </location>
</feature>
<gene>
    <name evidence="2" type="ORF">QBC42DRAFT_272076</name>
</gene>
<dbReference type="Proteomes" id="UP001321749">
    <property type="component" value="Unassembled WGS sequence"/>
</dbReference>
<dbReference type="EMBL" id="MU865009">
    <property type="protein sequence ID" value="KAK4460567.1"/>
    <property type="molecule type" value="Genomic_DNA"/>
</dbReference>
<name>A0AAV9HME3_9PEZI</name>
<dbReference type="AlphaFoldDB" id="A0AAV9HME3"/>
<organism evidence="2 3">
    <name type="scientific">Cladorrhinum samala</name>
    <dbReference type="NCBI Taxonomy" id="585594"/>
    <lineage>
        <taxon>Eukaryota</taxon>
        <taxon>Fungi</taxon>
        <taxon>Dikarya</taxon>
        <taxon>Ascomycota</taxon>
        <taxon>Pezizomycotina</taxon>
        <taxon>Sordariomycetes</taxon>
        <taxon>Sordariomycetidae</taxon>
        <taxon>Sordariales</taxon>
        <taxon>Podosporaceae</taxon>
        <taxon>Cladorrhinum</taxon>
    </lineage>
</organism>
<feature type="compositionally biased region" description="Basic and acidic residues" evidence="1">
    <location>
        <begin position="371"/>
        <end position="384"/>
    </location>
</feature>
<proteinExistence type="predicted"/>
<reference evidence="2" key="1">
    <citation type="journal article" date="2023" name="Mol. Phylogenet. Evol.">
        <title>Genome-scale phylogeny and comparative genomics of the fungal order Sordariales.</title>
        <authorList>
            <person name="Hensen N."/>
            <person name="Bonometti L."/>
            <person name="Westerberg I."/>
            <person name="Brannstrom I.O."/>
            <person name="Guillou S."/>
            <person name="Cros-Aarteil S."/>
            <person name="Calhoun S."/>
            <person name="Haridas S."/>
            <person name="Kuo A."/>
            <person name="Mondo S."/>
            <person name="Pangilinan J."/>
            <person name="Riley R."/>
            <person name="LaButti K."/>
            <person name="Andreopoulos B."/>
            <person name="Lipzen A."/>
            <person name="Chen C."/>
            <person name="Yan M."/>
            <person name="Daum C."/>
            <person name="Ng V."/>
            <person name="Clum A."/>
            <person name="Steindorff A."/>
            <person name="Ohm R.A."/>
            <person name="Martin F."/>
            <person name="Silar P."/>
            <person name="Natvig D.O."/>
            <person name="Lalanne C."/>
            <person name="Gautier V."/>
            <person name="Ament-Velasquez S.L."/>
            <person name="Kruys A."/>
            <person name="Hutchinson M.I."/>
            <person name="Powell A.J."/>
            <person name="Barry K."/>
            <person name="Miller A.N."/>
            <person name="Grigoriev I.V."/>
            <person name="Debuchy R."/>
            <person name="Gladieux P."/>
            <person name="Hiltunen Thoren M."/>
            <person name="Johannesson H."/>
        </authorList>
    </citation>
    <scope>NUCLEOTIDE SEQUENCE</scope>
    <source>
        <strain evidence="2">PSN324</strain>
    </source>
</reference>
<evidence type="ECO:0000313" key="2">
    <source>
        <dbReference type="EMBL" id="KAK4460567.1"/>
    </source>
</evidence>
<sequence>MSPTTAVAPTGESSVPVNPEQTLKACKALVAHIKKAAAAPSKDGKQNLLADEETVVAETPVWLTLTTKNHIHDSNRLQPAKIVLPHSLNTSEEISVCIITADPQRFYKNAVAEEFPEELRKKIGRVIDLTHLKAKFKAYEAQRKLFSEHDVFLADDRIINRLPKALGKTFYKSTTKRPVPVTLMARREKVDGKRPPAPKGKKAKRDPTENANARPIPEIVSEVQKAIGAALVHLTPSTNTAIKVGYAAWGPEKLAENIKTVVAEVVERFVPQKWKNVRSFYIKGPETAALPLYQTDELWLDETKVVPNGQEVPSALPGKKQQKALASSEKPNIGKKRKSLDSESELATEEAAPAKEERPKKKSKKVLPASNDEKLDKEISERKATLRKQKTAAKKGVEV</sequence>
<protein>
    <submittedName>
        <fullName evidence="2">Ribosomal protein L1p/L10e family-domain-containing protein</fullName>
    </submittedName>
</protein>
<dbReference type="CDD" id="cd00403">
    <property type="entry name" value="Ribosomal_L1"/>
    <property type="match status" value="1"/>
</dbReference>
<keyword evidence="2" id="KW-0689">Ribosomal protein</keyword>
<dbReference type="InterPro" id="IPR016095">
    <property type="entry name" value="Ribosomal_uL1_3-a/b-sand"/>
</dbReference>
<evidence type="ECO:0000256" key="1">
    <source>
        <dbReference type="SAM" id="MobiDB-lite"/>
    </source>
</evidence>
<dbReference type="InterPro" id="IPR023674">
    <property type="entry name" value="Ribosomal_uL1-like"/>
</dbReference>
<reference evidence="2" key="2">
    <citation type="submission" date="2023-06" db="EMBL/GenBank/DDBJ databases">
        <authorList>
            <consortium name="Lawrence Berkeley National Laboratory"/>
            <person name="Mondo S.J."/>
            <person name="Hensen N."/>
            <person name="Bonometti L."/>
            <person name="Westerberg I."/>
            <person name="Brannstrom I.O."/>
            <person name="Guillou S."/>
            <person name="Cros-Aarteil S."/>
            <person name="Calhoun S."/>
            <person name="Haridas S."/>
            <person name="Kuo A."/>
            <person name="Pangilinan J."/>
            <person name="Riley R."/>
            <person name="Labutti K."/>
            <person name="Andreopoulos B."/>
            <person name="Lipzen A."/>
            <person name="Chen C."/>
            <person name="Yanf M."/>
            <person name="Daum C."/>
            <person name="Ng V."/>
            <person name="Clum A."/>
            <person name="Steindorff A."/>
            <person name="Ohm R."/>
            <person name="Martin F."/>
            <person name="Silar P."/>
            <person name="Natvig D."/>
            <person name="Lalanne C."/>
            <person name="Gautier V."/>
            <person name="Ament-Velasquez S.L."/>
            <person name="Kruys A."/>
            <person name="Hutchinson M.I."/>
            <person name="Powell A.J."/>
            <person name="Barry K."/>
            <person name="Miller A.N."/>
            <person name="Grigoriev I.V."/>
            <person name="Debuchy R."/>
            <person name="Gladieux P."/>
            <person name="Thoren M.H."/>
            <person name="Johannesson H."/>
        </authorList>
    </citation>
    <scope>NUCLEOTIDE SEQUENCE</scope>
    <source>
        <strain evidence="2">PSN324</strain>
    </source>
</reference>
<dbReference type="GO" id="GO:0005840">
    <property type="term" value="C:ribosome"/>
    <property type="evidence" value="ECO:0007669"/>
    <property type="project" value="UniProtKB-KW"/>
</dbReference>
<keyword evidence="3" id="KW-1185">Reference proteome</keyword>
<feature type="region of interest" description="Disordered" evidence="1">
    <location>
        <begin position="310"/>
        <end position="399"/>
    </location>
</feature>
<dbReference type="Pfam" id="PF00687">
    <property type="entry name" value="Ribosomal_L1"/>
    <property type="match status" value="1"/>
</dbReference>